<accession>A0A385PM63</accession>
<sequence>MKLCLPLLPVPPLGPHHSSLLLKGEPPRTPFPHRKPLESGNTRPTKTPTGSRPPARAVDFDYDDEGPNKENLPPEQHPLDEEEETVVGYLLKKWAQDLDRYRRKVLQDLEDCRQRLGIPLL</sequence>
<name>A0A385PM63_9PAPI</name>
<evidence type="ECO:0000256" key="1">
    <source>
        <dbReference type="SAM" id="MobiDB-lite"/>
    </source>
</evidence>
<evidence type="ECO:0000313" key="2">
    <source>
        <dbReference type="EMBL" id="AYA94156.1"/>
    </source>
</evidence>
<feature type="compositionally biased region" description="Polar residues" evidence="1">
    <location>
        <begin position="39"/>
        <end position="50"/>
    </location>
</feature>
<protein>
    <submittedName>
        <fullName evidence="2">E4 protein</fullName>
    </submittedName>
</protein>
<feature type="region of interest" description="Disordered" evidence="1">
    <location>
        <begin position="1"/>
        <end position="82"/>
    </location>
</feature>
<reference evidence="2" key="1">
    <citation type="journal article" date="2018" name="Nat. Med.">
        <title>Expanded skin virome in DOCK8-deficient patients.</title>
        <authorList>
            <consortium name="NISC Comparative Sequencing Program"/>
            <person name="Tirosh O."/>
            <person name="Conlan S."/>
            <person name="Deming C."/>
            <person name="Lee-Lin S.Q."/>
            <person name="Huang X."/>
            <person name="Su H.C."/>
            <person name="Freeman A.F."/>
            <person name="Segre J.A."/>
            <person name="Kong H.H."/>
        </authorList>
    </citation>
    <scope>NUCLEOTIDE SEQUENCE</scope>
    <source>
        <strain evidence="2">HPV-mSK_139</strain>
    </source>
</reference>
<dbReference type="EMBL" id="MH777281">
    <property type="protein sequence ID" value="AYA94156.1"/>
    <property type="molecule type" value="Genomic_DNA"/>
</dbReference>
<organism evidence="2">
    <name type="scientific">Human papillomavirus</name>
    <dbReference type="NCBI Taxonomy" id="10566"/>
    <lineage>
        <taxon>Viruses</taxon>
        <taxon>Monodnaviria</taxon>
        <taxon>Shotokuvirae</taxon>
        <taxon>Cossaviricota</taxon>
        <taxon>Papovaviricetes</taxon>
        <taxon>Zurhausenvirales</taxon>
        <taxon>Papillomaviridae</taxon>
    </lineage>
</organism>
<proteinExistence type="predicted"/>